<keyword evidence="3 5" id="KW-1133">Transmembrane helix</keyword>
<dbReference type="EMBL" id="QGGI01000003">
    <property type="protein sequence ID" value="PWJ95973.1"/>
    <property type="molecule type" value="Genomic_DNA"/>
</dbReference>
<sequence length="275" mass="31906">MNRTGSLYIEKTSFIHNLNGAVKLLLLICWTVFIFLFMDLRVFLSMIIIGFILLKMAQIPFKKIKTLIWFVVIFTIFNSIFLLLITPEYGSELAGTYSTFFEIGNLNITYETLFFSLTLSLKYLSILPITLLFLFTTHPSEFASSLNKIGIPYKVAYAVNIALRYIPDVTDEMKNIINAQEARGVCFNKKDAGIFKRLKNYVTILIPLLISSLNRVEIVSNAMDLRGFGRYKKRTWYHQKTFSIIDFLFLMISFGMIIVGIYLKNTLLKNFWYPF</sequence>
<evidence type="ECO:0000256" key="2">
    <source>
        <dbReference type="ARBA" id="ARBA00022692"/>
    </source>
</evidence>
<dbReference type="AlphaFoldDB" id="A0AA45HJA7"/>
<evidence type="ECO:0000256" key="1">
    <source>
        <dbReference type="ARBA" id="ARBA00004141"/>
    </source>
</evidence>
<evidence type="ECO:0000313" key="6">
    <source>
        <dbReference type="EMBL" id="PWJ95973.1"/>
    </source>
</evidence>
<gene>
    <name evidence="6" type="ORF">C7380_103152</name>
</gene>
<dbReference type="PANTHER" id="PTHR33514">
    <property type="entry name" value="PROTEIN ABCI12, CHLOROPLASTIC"/>
    <property type="match status" value="1"/>
</dbReference>
<proteinExistence type="predicted"/>
<comment type="caution">
    <text evidence="6">The sequence shown here is derived from an EMBL/GenBank/DDBJ whole genome shotgun (WGS) entry which is preliminary data.</text>
</comment>
<dbReference type="RefSeq" id="WP_109604088.1">
    <property type="nucleotide sequence ID" value="NZ_QGGI01000003.1"/>
</dbReference>
<accession>A0AA45HJA7</accession>
<dbReference type="Proteomes" id="UP000245921">
    <property type="component" value="Unassembled WGS sequence"/>
</dbReference>
<evidence type="ECO:0000313" key="7">
    <source>
        <dbReference type="Proteomes" id="UP000245921"/>
    </source>
</evidence>
<protein>
    <submittedName>
        <fullName evidence="6">Energy-coupling factor transport system permease protein</fullName>
    </submittedName>
</protein>
<feature type="transmembrane region" description="Helical" evidence="5">
    <location>
        <begin position="66"/>
        <end position="85"/>
    </location>
</feature>
<keyword evidence="7" id="KW-1185">Reference proteome</keyword>
<dbReference type="InterPro" id="IPR003339">
    <property type="entry name" value="ABC/ECF_trnsptr_transmembrane"/>
</dbReference>
<reference evidence="6 7" key="1">
    <citation type="submission" date="2018-05" db="EMBL/GenBank/DDBJ databases">
        <title>Genomic Encyclopedia of Type Strains, Phase IV (KMG-IV): sequencing the most valuable type-strain genomes for metagenomic binning, comparative biology and taxonomic classification.</title>
        <authorList>
            <person name="Goeker M."/>
        </authorList>
    </citation>
    <scope>NUCLEOTIDE SEQUENCE [LARGE SCALE GENOMIC DNA]</scope>
    <source>
        <strain evidence="6 7">DSM 24906</strain>
    </source>
</reference>
<dbReference type="CDD" id="cd16914">
    <property type="entry name" value="EcfT"/>
    <property type="match status" value="1"/>
</dbReference>
<keyword evidence="4 5" id="KW-0472">Membrane</keyword>
<dbReference type="PANTHER" id="PTHR33514:SF1">
    <property type="entry name" value="ABC TRANSPORTER PERMEASE"/>
    <property type="match status" value="1"/>
</dbReference>
<evidence type="ECO:0000256" key="5">
    <source>
        <dbReference type="SAM" id="Phobius"/>
    </source>
</evidence>
<name>A0AA45HJA7_9BACT</name>
<evidence type="ECO:0000256" key="4">
    <source>
        <dbReference type="ARBA" id="ARBA00023136"/>
    </source>
</evidence>
<organism evidence="6 7">
    <name type="scientific">Oceanotoga teriensis</name>
    <dbReference type="NCBI Taxonomy" id="515440"/>
    <lineage>
        <taxon>Bacteria</taxon>
        <taxon>Thermotogati</taxon>
        <taxon>Thermotogota</taxon>
        <taxon>Thermotogae</taxon>
        <taxon>Petrotogales</taxon>
        <taxon>Petrotogaceae</taxon>
        <taxon>Oceanotoga</taxon>
    </lineage>
</organism>
<feature type="transmembrane region" description="Helical" evidence="5">
    <location>
        <begin position="24"/>
        <end position="54"/>
    </location>
</feature>
<evidence type="ECO:0000256" key="3">
    <source>
        <dbReference type="ARBA" id="ARBA00022989"/>
    </source>
</evidence>
<dbReference type="Pfam" id="PF02361">
    <property type="entry name" value="CbiQ"/>
    <property type="match status" value="1"/>
</dbReference>
<keyword evidence="2 5" id="KW-0812">Transmembrane</keyword>
<feature type="transmembrane region" description="Helical" evidence="5">
    <location>
        <begin position="113"/>
        <end position="135"/>
    </location>
</feature>
<comment type="subcellular location">
    <subcellularLocation>
        <location evidence="1">Membrane</location>
        <topology evidence="1">Multi-pass membrane protein</topology>
    </subcellularLocation>
</comment>
<dbReference type="GO" id="GO:0005886">
    <property type="term" value="C:plasma membrane"/>
    <property type="evidence" value="ECO:0007669"/>
    <property type="project" value="TreeGrafter"/>
</dbReference>
<feature type="transmembrane region" description="Helical" evidence="5">
    <location>
        <begin position="242"/>
        <end position="263"/>
    </location>
</feature>